<dbReference type="AlphaFoldDB" id="A0A8S1LRW0"/>
<proteinExistence type="predicted"/>
<sequence length="82" mass="9629">MSLQNFYYSLIIFQDESRMDIQSLKKIMFNKNLIQIILRRELRVGGFFFIEVSNIILGITMFNIVVGIIIDNLKVQKKKATN</sequence>
<keyword evidence="1" id="KW-0472">Membrane</keyword>
<comment type="caution">
    <text evidence="2">The sequence shown here is derived from an EMBL/GenBank/DDBJ whole genome shotgun (WGS) entry which is preliminary data.</text>
</comment>
<dbReference type="EMBL" id="CAJJDN010000025">
    <property type="protein sequence ID" value="CAD8069022.1"/>
    <property type="molecule type" value="Genomic_DNA"/>
</dbReference>
<keyword evidence="1" id="KW-1133">Transmembrane helix</keyword>
<evidence type="ECO:0000313" key="2">
    <source>
        <dbReference type="EMBL" id="CAD8069022.1"/>
    </source>
</evidence>
<reference evidence="2" key="1">
    <citation type="submission" date="2021-01" db="EMBL/GenBank/DDBJ databases">
        <authorList>
            <consortium name="Genoscope - CEA"/>
            <person name="William W."/>
        </authorList>
    </citation>
    <scope>NUCLEOTIDE SEQUENCE</scope>
</reference>
<feature type="transmembrane region" description="Helical" evidence="1">
    <location>
        <begin position="47"/>
        <end position="70"/>
    </location>
</feature>
<keyword evidence="1" id="KW-0812">Transmembrane</keyword>
<organism evidence="2 3">
    <name type="scientific">Paramecium sonneborni</name>
    <dbReference type="NCBI Taxonomy" id="65129"/>
    <lineage>
        <taxon>Eukaryota</taxon>
        <taxon>Sar</taxon>
        <taxon>Alveolata</taxon>
        <taxon>Ciliophora</taxon>
        <taxon>Intramacronucleata</taxon>
        <taxon>Oligohymenophorea</taxon>
        <taxon>Peniculida</taxon>
        <taxon>Parameciidae</taxon>
        <taxon>Paramecium</taxon>
    </lineage>
</organism>
<evidence type="ECO:0000256" key="1">
    <source>
        <dbReference type="SAM" id="Phobius"/>
    </source>
</evidence>
<name>A0A8S1LRW0_9CILI</name>
<gene>
    <name evidence="2" type="ORF">PSON_ATCC_30995.1.T0250040</name>
</gene>
<protein>
    <submittedName>
        <fullName evidence="2">Uncharacterized protein</fullName>
    </submittedName>
</protein>
<dbReference type="Proteomes" id="UP000692954">
    <property type="component" value="Unassembled WGS sequence"/>
</dbReference>
<evidence type="ECO:0000313" key="3">
    <source>
        <dbReference type="Proteomes" id="UP000692954"/>
    </source>
</evidence>
<keyword evidence="3" id="KW-1185">Reference proteome</keyword>
<accession>A0A8S1LRW0</accession>